<evidence type="ECO:0000313" key="3">
    <source>
        <dbReference type="Proteomes" id="UP000307943"/>
    </source>
</evidence>
<accession>A0A5C4SZ46</accession>
<dbReference type="EMBL" id="VDCQ01000068">
    <property type="protein sequence ID" value="TNJ61966.1"/>
    <property type="molecule type" value="Genomic_DNA"/>
</dbReference>
<feature type="signal peptide" evidence="1">
    <location>
        <begin position="1"/>
        <end position="32"/>
    </location>
</feature>
<dbReference type="Proteomes" id="UP000307943">
    <property type="component" value="Unassembled WGS sequence"/>
</dbReference>
<comment type="caution">
    <text evidence="2">The sequence shown here is derived from an EMBL/GenBank/DDBJ whole genome shotgun (WGS) entry which is preliminary data.</text>
</comment>
<dbReference type="RefSeq" id="WP_139606511.1">
    <property type="nucleotide sequence ID" value="NZ_VDCQ01000068.1"/>
</dbReference>
<sequence>MKTLNMVKKGVVIGGVAAALLLGSTIPGFGGAAAHAATTQIDYKAIVERNLSGVVGYVGSIANREDSEVREELMRGQNLVQLSGLTGSELLNRLTASLDQSIDLAARNDKAITKEELGRIKSDAAKRISTIITTGGYDDTKRENVDYDTIINRYMTGLVGYVGGIANRRDSDVRELLQQGKSLTELSGLTGSELLNRLTAPLDQSIDLAARSDKTITNEKLDRIKSDAAKRISTIITTGGYDDTKRENVDYEIIIDRYMSGIVGYVGGIANRRDSDVRELLQQGKSLTELSGLTGSELLNRLTAPLDQSIDLAARSDRTITSEKLGRIKSDAAKQISTIITTGGYDDTKREYVDYDTIISRYMTGLIGYVGGIANRGDSEMRELLQQGKSLTEISGLTGSELLDRLIAPLDQSIDLAARSDNTITNEKLDRIKSDAAKQISTIISTGGY</sequence>
<evidence type="ECO:0000313" key="2">
    <source>
        <dbReference type="EMBL" id="TNJ61966.1"/>
    </source>
</evidence>
<gene>
    <name evidence="2" type="ORF">FE784_32985</name>
</gene>
<dbReference type="AlphaFoldDB" id="A0A5C4SZ46"/>
<keyword evidence="3" id="KW-1185">Reference proteome</keyword>
<evidence type="ECO:0000256" key="1">
    <source>
        <dbReference type="SAM" id="SignalP"/>
    </source>
</evidence>
<protein>
    <recommendedName>
        <fullName evidence="4">SbsC C-terminal domain-containing protein</fullName>
    </recommendedName>
</protein>
<proteinExistence type="predicted"/>
<name>A0A5C4SZ46_9BACL</name>
<keyword evidence="1" id="KW-0732">Signal</keyword>
<reference evidence="2 3" key="1">
    <citation type="submission" date="2019-05" db="EMBL/GenBank/DDBJ databases">
        <title>We sequenced the genome of Paenibacillus hemerocallicola KCTC 33185 for further insight into its adaptation and study the phylogeny of Paenibacillus.</title>
        <authorList>
            <person name="Narsing Rao M.P."/>
        </authorList>
    </citation>
    <scope>NUCLEOTIDE SEQUENCE [LARGE SCALE GENOMIC DNA]</scope>
    <source>
        <strain evidence="2 3">KCTC 33185</strain>
    </source>
</reference>
<organism evidence="2 3">
    <name type="scientific">Paenibacillus hemerocallicola</name>
    <dbReference type="NCBI Taxonomy" id="1172614"/>
    <lineage>
        <taxon>Bacteria</taxon>
        <taxon>Bacillati</taxon>
        <taxon>Bacillota</taxon>
        <taxon>Bacilli</taxon>
        <taxon>Bacillales</taxon>
        <taxon>Paenibacillaceae</taxon>
        <taxon>Paenibacillus</taxon>
    </lineage>
</organism>
<dbReference type="OrthoDB" id="2532944at2"/>
<evidence type="ECO:0008006" key="4">
    <source>
        <dbReference type="Google" id="ProtNLM"/>
    </source>
</evidence>
<feature type="chain" id="PRO_5022912104" description="SbsC C-terminal domain-containing protein" evidence="1">
    <location>
        <begin position="33"/>
        <end position="449"/>
    </location>
</feature>